<gene>
    <name evidence="1" type="ORF">AAF454_03715</name>
</gene>
<protein>
    <submittedName>
        <fullName evidence="1">NERD domain-containing protein</fullName>
    </submittedName>
</protein>
<evidence type="ECO:0000313" key="1">
    <source>
        <dbReference type="EMBL" id="MEL5987534.1"/>
    </source>
</evidence>
<dbReference type="Proteomes" id="UP001398420">
    <property type="component" value="Unassembled WGS sequence"/>
</dbReference>
<comment type="caution">
    <text evidence="1">The sequence shown here is derived from an EMBL/GenBank/DDBJ whole genome shotgun (WGS) entry which is preliminary data.</text>
</comment>
<evidence type="ECO:0000313" key="2">
    <source>
        <dbReference type="Proteomes" id="UP001398420"/>
    </source>
</evidence>
<accession>A0ABU9LKM6</accession>
<organism evidence="1 2">
    <name type="scientific">Kurthia gibsonii</name>
    <dbReference type="NCBI Taxonomy" id="33946"/>
    <lineage>
        <taxon>Bacteria</taxon>
        <taxon>Bacillati</taxon>
        <taxon>Bacillota</taxon>
        <taxon>Bacilli</taxon>
        <taxon>Bacillales</taxon>
        <taxon>Caryophanaceae</taxon>
        <taxon>Kurthia</taxon>
    </lineage>
</organism>
<dbReference type="RefSeq" id="WP_087680420.1">
    <property type="nucleotide sequence ID" value="NZ_JAWVOH010000002.1"/>
</dbReference>
<sequence length="328" mass="39822">MAQLIKLQDYISRYQVDATRYPTQYIRMKQAKWERMRKEWETKPLFEETWEEEEEILWEDDESTPKKFFKKLNPFKKRKQDFEYDDHEEEIFEKPKQEEEEDIGFAFEPNLLYRPQTIQDLRRMYLDQLFGFQLNWASTTMREKSNIDPRYQRDVFLKELLQQLPDTFFVLYEPILLVKKAPVELGILILTPTDCYCIQVIDAEERATFSGINTDRFWVKRIGERTKNIVNPLIGLNRMESLLKPFFEHHDLHLGIKKVVLSRRGYIDYPGSSYGVQFIDRRHYDQWFEQLKNHRSPMKHTQFRAAQLLLDHMQTTSFMRAEWFTDGE</sequence>
<reference evidence="1 2" key="1">
    <citation type="submission" date="2024-04" db="EMBL/GenBank/DDBJ databases">
        <authorList>
            <person name="Wu Y.S."/>
            <person name="Zhang L."/>
        </authorList>
    </citation>
    <scope>NUCLEOTIDE SEQUENCE [LARGE SCALE GENOMIC DNA]</scope>
    <source>
        <strain evidence="1 2">KG-01</strain>
    </source>
</reference>
<keyword evidence="2" id="KW-1185">Reference proteome</keyword>
<dbReference type="EMBL" id="JBCEWA010000002">
    <property type="protein sequence ID" value="MEL5987534.1"/>
    <property type="molecule type" value="Genomic_DNA"/>
</dbReference>
<name>A0ABU9LKM6_9BACL</name>
<proteinExistence type="predicted"/>